<comment type="caution">
    <text evidence="11">The sequence shown here is derived from an EMBL/GenBank/DDBJ whole genome shotgun (WGS) entry which is preliminary data.</text>
</comment>
<dbReference type="SUPFAM" id="SSF55811">
    <property type="entry name" value="Nudix"/>
    <property type="match status" value="1"/>
</dbReference>
<dbReference type="Pfam" id="PF00293">
    <property type="entry name" value="NUDIX"/>
    <property type="match status" value="1"/>
</dbReference>
<dbReference type="AlphaFoldDB" id="A0A498C086"/>
<keyword evidence="7" id="KW-0460">Magnesium</keyword>
<evidence type="ECO:0000256" key="5">
    <source>
        <dbReference type="ARBA" id="ARBA00022723"/>
    </source>
</evidence>
<dbReference type="Pfam" id="PF09297">
    <property type="entry name" value="Zn_ribbon_NUD"/>
    <property type="match status" value="1"/>
</dbReference>
<dbReference type="EMBL" id="RCDB01000002">
    <property type="protein sequence ID" value="RLK49105.1"/>
    <property type="molecule type" value="Genomic_DNA"/>
</dbReference>
<dbReference type="GO" id="GO:0006742">
    <property type="term" value="P:NADP+ catabolic process"/>
    <property type="evidence" value="ECO:0007669"/>
    <property type="project" value="TreeGrafter"/>
</dbReference>
<evidence type="ECO:0000256" key="2">
    <source>
        <dbReference type="ARBA" id="ARBA00001947"/>
    </source>
</evidence>
<feature type="domain" description="Nudix hydrolase" evidence="10">
    <location>
        <begin position="161"/>
        <end position="288"/>
    </location>
</feature>
<dbReference type="PROSITE" id="PS51462">
    <property type="entry name" value="NUDIX"/>
    <property type="match status" value="1"/>
</dbReference>
<dbReference type="Pfam" id="PF09296">
    <property type="entry name" value="NUDIX-like"/>
    <property type="match status" value="1"/>
</dbReference>
<evidence type="ECO:0000256" key="7">
    <source>
        <dbReference type="ARBA" id="ARBA00022842"/>
    </source>
</evidence>
<reference evidence="11 12" key="1">
    <citation type="journal article" date="2015" name="Stand. Genomic Sci.">
        <title>Genomic Encyclopedia of Bacterial and Archaeal Type Strains, Phase III: the genomes of soil and plant-associated and newly described type strains.</title>
        <authorList>
            <person name="Whitman W.B."/>
            <person name="Woyke T."/>
            <person name="Klenk H.P."/>
            <person name="Zhou Y."/>
            <person name="Lilburn T.G."/>
            <person name="Beck B.J."/>
            <person name="De Vos P."/>
            <person name="Vandamme P."/>
            <person name="Eisen J.A."/>
            <person name="Garrity G."/>
            <person name="Hugenholtz P."/>
            <person name="Kyrpides N.C."/>
        </authorList>
    </citation>
    <scope>NUCLEOTIDE SEQUENCE [LARGE SCALE GENOMIC DNA]</scope>
    <source>
        <strain evidence="11 12">S2T63</strain>
    </source>
</reference>
<keyword evidence="12" id="KW-1185">Reference proteome</keyword>
<dbReference type="RefSeq" id="WP_121058099.1">
    <property type="nucleotide sequence ID" value="NZ_RCDB01000002.1"/>
</dbReference>
<comment type="cofactor">
    <cofactor evidence="2">
        <name>Zn(2+)</name>
        <dbReference type="ChEBI" id="CHEBI:29105"/>
    </cofactor>
</comment>
<keyword evidence="5" id="KW-0479">Metal-binding</keyword>
<gene>
    <name evidence="11" type="ORF">C7474_1238</name>
</gene>
<evidence type="ECO:0000256" key="9">
    <source>
        <dbReference type="ARBA" id="ARBA00023679"/>
    </source>
</evidence>
<dbReference type="GO" id="GO:0019677">
    <property type="term" value="P:NAD+ catabolic process"/>
    <property type="evidence" value="ECO:0007669"/>
    <property type="project" value="TreeGrafter"/>
</dbReference>
<keyword evidence="6" id="KW-0378">Hydrolase</keyword>
<dbReference type="Proteomes" id="UP000273158">
    <property type="component" value="Unassembled WGS sequence"/>
</dbReference>
<dbReference type="InterPro" id="IPR049734">
    <property type="entry name" value="NudC-like_C"/>
</dbReference>
<dbReference type="GO" id="GO:0046872">
    <property type="term" value="F:metal ion binding"/>
    <property type="evidence" value="ECO:0007669"/>
    <property type="project" value="UniProtKB-KW"/>
</dbReference>
<protein>
    <recommendedName>
        <fullName evidence="4">NAD(+) diphosphatase</fullName>
        <ecNumber evidence="4">3.6.1.22</ecNumber>
    </recommendedName>
</protein>
<dbReference type="InterPro" id="IPR015797">
    <property type="entry name" value="NUDIX_hydrolase-like_dom_sf"/>
</dbReference>
<dbReference type="Gene3D" id="3.90.79.10">
    <property type="entry name" value="Nucleoside Triphosphate Pyrophosphohydrolase"/>
    <property type="match status" value="1"/>
</dbReference>
<evidence type="ECO:0000256" key="6">
    <source>
        <dbReference type="ARBA" id="ARBA00022801"/>
    </source>
</evidence>
<accession>A0A498C086</accession>
<dbReference type="InterPro" id="IPR050241">
    <property type="entry name" value="NAD-cap_RNA_hydrolase_NudC"/>
</dbReference>
<evidence type="ECO:0000259" key="10">
    <source>
        <dbReference type="PROSITE" id="PS51462"/>
    </source>
</evidence>
<evidence type="ECO:0000256" key="3">
    <source>
        <dbReference type="ARBA" id="ARBA00009595"/>
    </source>
</evidence>
<comment type="cofactor">
    <cofactor evidence="1">
        <name>Mg(2+)</name>
        <dbReference type="ChEBI" id="CHEBI:18420"/>
    </cofactor>
</comment>
<comment type="similarity">
    <text evidence="3">Belongs to the Nudix hydrolase family. NudC subfamily.</text>
</comment>
<dbReference type="CDD" id="cd03429">
    <property type="entry name" value="NUDIX_NADH_pyrophosphatase_Nudt13"/>
    <property type="match status" value="1"/>
</dbReference>
<dbReference type="InterPro" id="IPR000086">
    <property type="entry name" value="NUDIX_hydrolase_dom"/>
</dbReference>
<evidence type="ECO:0000256" key="4">
    <source>
        <dbReference type="ARBA" id="ARBA00012381"/>
    </source>
</evidence>
<dbReference type="GO" id="GO:0035529">
    <property type="term" value="F:NADH pyrophosphatase activity"/>
    <property type="evidence" value="ECO:0007669"/>
    <property type="project" value="TreeGrafter"/>
</dbReference>
<dbReference type="EC" id="3.6.1.22" evidence="4"/>
<dbReference type="Gene3D" id="3.90.79.20">
    <property type="match status" value="1"/>
</dbReference>
<evidence type="ECO:0000313" key="11">
    <source>
        <dbReference type="EMBL" id="RLK49105.1"/>
    </source>
</evidence>
<dbReference type="InterPro" id="IPR015376">
    <property type="entry name" value="Znr_NADH_PPase"/>
</dbReference>
<evidence type="ECO:0000256" key="1">
    <source>
        <dbReference type="ARBA" id="ARBA00001946"/>
    </source>
</evidence>
<evidence type="ECO:0000313" key="12">
    <source>
        <dbReference type="Proteomes" id="UP000273158"/>
    </source>
</evidence>
<dbReference type="NCBIfam" id="NF001299">
    <property type="entry name" value="PRK00241.1"/>
    <property type="match status" value="1"/>
</dbReference>
<dbReference type="InterPro" id="IPR020084">
    <property type="entry name" value="NUDIX_hydrolase_CS"/>
</dbReference>
<organism evidence="11 12">
    <name type="scientific">Microbacterium telephonicum</name>
    <dbReference type="NCBI Taxonomy" id="1714841"/>
    <lineage>
        <taxon>Bacteria</taxon>
        <taxon>Bacillati</taxon>
        <taxon>Actinomycetota</taxon>
        <taxon>Actinomycetes</taxon>
        <taxon>Micrococcales</taxon>
        <taxon>Microbacteriaceae</taxon>
        <taxon>Microbacterium</taxon>
    </lineage>
</organism>
<dbReference type="OrthoDB" id="9791656at2"/>
<dbReference type="GO" id="GO:0005829">
    <property type="term" value="C:cytosol"/>
    <property type="evidence" value="ECO:0007669"/>
    <property type="project" value="TreeGrafter"/>
</dbReference>
<dbReference type="InterPro" id="IPR015375">
    <property type="entry name" value="NADH_PPase-like_N"/>
</dbReference>
<dbReference type="PROSITE" id="PS00893">
    <property type="entry name" value="NUDIX_BOX"/>
    <property type="match status" value="1"/>
</dbReference>
<proteinExistence type="inferred from homology"/>
<dbReference type="PANTHER" id="PTHR42904">
    <property type="entry name" value="NUDIX HYDROLASE, NUDC SUBFAMILY"/>
    <property type="match status" value="1"/>
</dbReference>
<evidence type="ECO:0000256" key="8">
    <source>
        <dbReference type="ARBA" id="ARBA00023027"/>
    </source>
</evidence>
<keyword evidence="8" id="KW-0520">NAD</keyword>
<comment type="catalytic activity">
    <reaction evidence="9">
        <text>a 5'-end NAD(+)-phospho-ribonucleoside in mRNA + H2O = a 5'-end phospho-adenosine-phospho-ribonucleoside in mRNA + beta-nicotinamide D-ribonucleotide + 2 H(+)</text>
        <dbReference type="Rhea" id="RHEA:60876"/>
        <dbReference type="Rhea" id="RHEA-COMP:15698"/>
        <dbReference type="Rhea" id="RHEA-COMP:15719"/>
        <dbReference type="ChEBI" id="CHEBI:14649"/>
        <dbReference type="ChEBI" id="CHEBI:15377"/>
        <dbReference type="ChEBI" id="CHEBI:15378"/>
        <dbReference type="ChEBI" id="CHEBI:144029"/>
        <dbReference type="ChEBI" id="CHEBI:144051"/>
    </reaction>
    <physiologicalReaction direction="left-to-right" evidence="9">
        <dbReference type="Rhea" id="RHEA:60877"/>
    </physiologicalReaction>
</comment>
<dbReference type="PANTHER" id="PTHR42904:SF6">
    <property type="entry name" value="NAD-CAPPED RNA HYDROLASE NUDT12"/>
    <property type="match status" value="1"/>
</dbReference>
<name>A0A498C086_9MICO</name>
<sequence length="303" mass="32323">MSPQDAPQAPALARAAIDRAADERREAGLLQRLRDDPASRVLAVHGDRTPVRDGRLVFATPSEVTAAAHWALLGRTGDGTAVLLAATGAGDDPPTRAEEWASLRAVGAQLDAEEAGLLVEAVALARWLVDAPFCPFCGTRLEDRAAGWSRSCPSCGREHFPRTDPAVIVVIADADDERLLLGRNALWGDRVLYSAFAGFVEAGESAESALVREVAEEAGVRVTDLRYRGSQAWPYPRSLMLGFTAVAADVAAARADGEEIVDVRWFTRAELRNALAGAGDIELPGPASIAHALIRDWVGTERS</sequence>